<feature type="signal peptide" evidence="2">
    <location>
        <begin position="1"/>
        <end position="22"/>
    </location>
</feature>
<feature type="chain" id="PRO_5045307339" evidence="2">
    <location>
        <begin position="23"/>
        <end position="192"/>
    </location>
</feature>
<evidence type="ECO:0000313" key="4">
    <source>
        <dbReference type="EMBL" id="UZD54144.1"/>
    </source>
</evidence>
<proteinExistence type="predicted"/>
<feature type="compositionally biased region" description="Low complexity" evidence="1">
    <location>
        <begin position="179"/>
        <end position="192"/>
    </location>
</feature>
<dbReference type="Proteomes" id="UP001163266">
    <property type="component" value="Chromosome"/>
</dbReference>
<reference evidence="4" key="1">
    <citation type="submission" date="2022-10" db="EMBL/GenBank/DDBJ databases">
        <title>Complete genome sequence of Schlegelella aquatica LMG 23380.</title>
        <authorList>
            <person name="Musilova J."/>
            <person name="Kourilova X."/>
            <person name="Bezdicek M."/>
            <person name="Hermankova K."/>
            <person name="Obruca S."/>
            <person name="Sedlar K."/>
        </authorList>
    </citation>
    <scope>NUCLEOTIDE SEQUENCE</scope>
    <source>
        <strain evidence="4">LMG 23380</strain>
    </source>
</reference>
<keyword evidence="2" id="KW-0732">Signal</keyword>
<evidence type="ECO:0000256" key="1">
    <source>
        <dbReference type="SAM" id="MobiDB-lite"/>
    </source>
</evidence>
<feature type="region of interest" description="Disordered" evidence="1">
    <location>
        <begin position="170"/>
        <end position="192"/>
    </location>
</feature>
<evidence type="ECO:0000256" key="2">
    <source>
        <dbReference type="SAM" id="SignalP"/>
    </source>
</evidence>
<dbReference type="InterPro" id="IPR018637">
    <property type="entry name" value="DUF2059"/>
</dbReference>
<dbReference type="RefSeq" id="WP_264891713.1">
    <property type="nucleotide sequence ID" value="NZ_CP110257.1"/>
</dbReference>
<name>A0ABY6MPR2_9BURK</name>
<evidence type="ECO:0000259" key="3">
    <source>
        <dbReference type="Pfam" id="PF09832"/>
    </source>
</evidence>
<dbReference type="EMBL" id="CP110257">
    <property type="protein sequence ID" value="UZD54144.1"/>
    <property type="molecule type" value="Genomic_DNA"/>
</dbReference>
<evidence type="ECO:0000313" key="5">
    <source>
        <dbReference type="Proteomes" id="UP001163266"/>
    </source>
</evidence>
<feature type="domain" description="DUF2059" evidence="3">
    <location>
        <begin position="108"/>
        <end position="150"/>
    </location>
</feature>
<sequence>MIRIRHLLLATALSALALGAHAAETKKELVQRLLELQQPAVDGIARNLASQPANQLMAEAARVLPQVPEAKRQQAARNIEAEVKKYLDETTPLIRDRAVKLLPTTLGAALEQKMTEDELKQVIAWLESPAYRKYQEVLPEVQQSLLQKLVDETKPTVEPKIRQLQAAMRKHLGLPDSPPAAGSGASADKPKK</sequence>
<accession>A0ABY6MPR2</accession>
<dbReference type="Pfam" id="PF09832">
    <property type="entry name" value="DUF2059"/>
    <property type="match status" value="1"/>
</dbReference>
<protein>
    <submittedName>
        <fullName evidence="4">DUF2059 domain-containing protein</fullName>
    </submittedName>
</protein>
<keyword evidence="5" id="KW-1185">Reference proteome</keyword>
<organism evidence="4 5">
    <name type="scientific">Caldimonas aquatica</name>
    <dbReference type="NCBI Taxonomy" id="376175"/>
    <lineage>
        <taxon>Bacteria</taxon>
        <taxon>Pseudomonadati</taxon>
        <taxon>Pseudomonadota</taxon>
        <taxon>Betaproteobacteria</taxon>
        <taxon>Burkholderiales</taxon>
        <taxon>Sphaerotilaceae</taxon>
        <taxon>Caldimonas</taxon>
    </lineage>
</organism>
<gene>
    <name evidence="4" type="ORF">OMP39_10705</name>
</gene>